<keyword evidence="2" id="KW-1185">Reference proteome</keyword>
<organism evidence="1 2">
    <name type="scientific">Agaribacter marinus</name>
    <dbReference type="NCBI Taxonomy" id="1431249"/>
    <lineage>
        <taxon>Bacteria</taxon>
        <taxon>Pseudomonadati</taxon>
        <taxon>Pseudomonadota</taxon>
        <taxon>Gammaproteobacteria</taxon>
        <taxon>Alteromonadales</taxon>
        <taxon>Alteromonadaceae</taxon>
        <taxon>Agaribacter</taxon>
    </lineage>
</organism>
<dbReference type="InterPro" id="IPR016181">
    <property type="entry name" value="Acyl_CoA_acyltransferase"/>
</dbReference>
<dbReference type="Pfam" id="PF13444">
    <property type="entry name" value="Acetyltransf_5"/>
    <property type="match status" value="1"/>
</dbReference>
<comment type="caution">
    <text evidence="1">The sequence shown here is derived from an EMBL/GenBank/DDBJ whole genome shotgun (WGS) entry which is preliminary data.</text>
</comment>
<dbReference type="RefSeq" id="WP_284218210.1">
    <property type="nucleotide sequence ID" value="NZ_BSOT01000006.1"/>
</dbReference>
<gene>
    <name evidence="1" type="ORF">GCM10007852_27860</name>
</gene>
<protein>
    <recommendedName>
        <fullName evidence="3">PEP-CTERM/exosortase system-associated acyltransferase</fullName>
    </recommendedName>
</protein>
<dbReference type="InterPro" id="IPR022484">
    <property type="entry name" value="PEP-CTERM/exosrtase_acylTfrase"/>
</dbReference>
<accession>A0AA37SXU4</accession>
<dbReference type="Gene3D" id="3.40.630.30">
    <property type="match status" value="1"/>
</dbReference>
<evidence type="ECO:0000313" key="2">
    <source>
        <dbReference type="Proteomes" id="UP001156601"/>
    </source>
</evidence>
<name>A0AA37SXU4_9ALTE</name>
<reference evidence="1" key="2">
    <citation type="submission" date="2023-01" db="EMBL/GenBank/DDBJ databases">
        <title>Draft genome sequence of Agaribacter marinus strain NBRC 110023.</title>
        <authorList>
            <person name="Sun Q."/>
            <person name="Mori K."/>
        </authorList>
    </citation>
    <scope>NUCLEOTIDE SEQUENCE</scope>
    <source>
        <strain evidence="1">NBRC 110023</strain>
    </source>
</reference>
<reference evidence="1" key="1">
    <citation type="journal article" date="2014" name="Int. J. Syst. Evol. Microbiol.">
        <title>Complete genome sequence of Corynebacterium casei LMG S-19264T (=DSM 44701T), isolated from a smear-ripened cheese.</title>
        <authorList>
            <consortium name="US DOE Joint Genome Institute (JGI-PGF)"/>
            <person name="Walter F."/>
            <person name="Albersmeier A."/>
            <person name="Kalinowski J."/>
            <person name="Ruckert C."/>
        </authorList>
    </citation>
    <scope>NUCLEOTIDE SEQUENCE</scope>
    <source>
        <strain evidence="1">NBRC 110023</strain>
    </source>
</reference>
<dbReference type="EMBL" id="BSOT01000006">
    <property type="protein sequence ID" value="GLR71878.1"/>
    <property type="molecule type" value="Genomic_DNA"/>
</dbReference>
<dbReference type="AlphaFoldDB" id="A0AA37SXU4"/>
<dbReference type="Proteomes" id="UP001156601">
    <property type="component" value="Unassembled WGS sequence"/>
</dbReference>
<proteinExistence type="predicted"/>
<evidence type="ECO:0000313" key="1">
    <source>
        <dbReference type="EMBL" id="GLR71878.1"/>
    </source>
</evidence>
<dbReference type="SUPFAM" id="SSF55729">
    <property type="entry name" value="Acyl-CoA N-acyltransferases (Nat)"/>
    <property type="match status" value="1"/>
</dbReference>
<dbReference type="NCBIfam" id="TIGR03694">
    <property type="entry name" value="exosort_acyl"/>
    <property type="match status" value="1"/>
</dbReference>
<sequence length="277" mass="31751">MISLAPPRLNVFKNIMVLRKMSNAIDGVKKAYGAYKKLQEANRISQHFSNFFEPVVASTQEELSGVQKIRHDVFCQELKLFEATGDNVEVDFFDAYSSQCLIKHTRTGTFGGSVRIINPRNDDDILPIEKVASEYITKTEYLPSNFDRHEVCEISRIAIPKEFRRRRADQFKGAAQAAINTDTYSEEELRCFPLIAVGLYISAAALAVKQGKKHAYFMVEPRLAKSMRYIGIKLIKIGGEFNYVGRRAPYYVNYELFCRDLSPSFKYMMDQFLKKMG</sequence>
<evidence type="ECO:0008006" key="3">
    <source>
        <dbReference type="Google" id="ProtNLM"/>
    </source>
</evidence>